<dbReference type="InterPro" id="IPR005645">
    <property type="entry name" value="FSH-like_dom"/>
</dbReference>
<evidence type="ECO:0000259" key="2">
    <source>
        <dbReference type="Pfam" id="PF03959"/>
    </source>
</evidence>
<dbReference type="AlphaFoldDB" id="A0A7S4E7K9"/>
<dbReference type="PANTHER" id="PTHR48070">
    <property type="entry name" value="ESTERASE OVCA2"/>
    <property type="match status" value="1"/>
</dbReference>
<proteinExistence type="predicted"/>
<dbReference type="PANTHER" id="PTHR48070:SF6">
    <property type="entry name" value="ESTERASE OVCA2"/>
    <property type="match status" value="1"/>
</dbReference>
<evidence type="ECO:0000256" key="1">
    <source>
        <dbReference type="ARBA" id="ARBA00022801"/>
    </source>
</evidence>
<dbReference type="SUPFAM" id="SSF53474">
    <property type="entry name" value="alpha/beta-Hydrolases"/>
    <property type="match status" value="1"/>
</dbReference>
<dbReference type="GO" id="GO:0005737">
    <property type="term" value="C:cytoplasm"/>
    <property type="evidence" value="ECO:0007669"/>
    <property type="project" value="TreeGrafter"/>
</dbReference>
<protein>
    <recommendedName>
        <fullName evidence="2">Serine hydrolase domain-containing protein</fullName>
    </recommendedName>
</protein>
<organism evidence="3">
    <name type="scientific">Pelagomonas calceolata</name>
    <dbReference type="NCBI Taxonomy" id="35677"/>
    <lineage>
        <taxon>Eukaryota</taxon>
        <taxon>Sar</taxon>
        <taxon>Stramenopiles</taxon>
        <taxon>Ochrophyta</taxon>
        <taxon>Pelagophyceae</taxon>
        <taxon>Pelagomonadales</taxon>
        <taxon>Pelagomonadaceae</taxon>
        <taxon>Pelagomonas</taxon>
    </lineage>
</organism>
<reference evidence="3" key="1">
    <citation type="submission" date="2021-01" db="EMBL/GenBank/DDBJ databases">
        <authorList>
            <person name="Corre E."/>
            <person name="Pelletier E."/>
            <person name="Niang G."/>
            <person name="Scheremetjew M."/>
            <person name="Finn R."/>
            <person name="Kale V."/>
            <person name="Holt S."/>
            <person name="Cochrane G."/>
            <person name="Meng A."/>
            <person name="Brown T."/>
            <person name="Cohen L."/>
        </authorList>
    </citation>
    <scope>NUCLEOTIDE SEQUENCE</scope>
    <source>
        <strain evidence="3">CCMP1756</strain>
    </source>
</reference>
<dbReference type="InterPro" id="IPR050593">
    <property type="entry name" value="LovG"/>
</dbReference>
<dbReference type="EMBL" id="HBIW01011990">
    <property type="protein sequence ID" value="CAE0694843.1"/>
    <property type="molecule type" value="Transcribed_RNA"/>
</dbReference>
<dbReference type="GO" id="GO:0016787">
    <property type="term" value="F:hydrolase activity"/>
    <property type="evidence" value="ECO:0007669"/>
    <property type="project" value="UniProtKB-KW"/>
</dbReference>
<name>A0A7S4E7K9_9STRA</name>
<evidence type="ECO:0000313" key="3">
    <source>
        <dbReference type="EMBL" id="CAE0694843.1"/>
    </source>
</evidence>
<dbReference type="Gene3D" id="3.40.50.1820">
    <property type="entry name" value="alpha/beta hydrolase"/>
    <property type="match status" value="1"/>
</dbReference>
<sequence length="355" mass="39123">MRRALTTIALGARYASSLSTSKRKILVLHGKGGSGASMKLRFQAIENALPEFDFTYATAPHELDGGGYQWWTLPPGVRSYQATEYGGVDAALDVVRSSQADVVWGHSQGAILLGFAAATEAIDWLGGAKLILNGASWPKPYEAELERGCRGDTLHVLGATDDINPPEQARRLAACFDNARVHVHPGGHYVPTDEAAIECYRDFLLSGAASDCPLPMSTDAPQVMIERTLNSLAGDDVDAALRRIWDLAGDTFKYYYRFDTLDEFIKDAKQTSDEFATSFYGMAITGKRWTVLRPFTVAGGPDGWIGTCVVETVARDDRKRKWIWELRKRRRPPRMGEWYIESIGSSDADGTFDVA</sequence>
<accession>A0A7S4E7K9</accession>
<dbReference type="GO" id="GO:0005634">
    <property type="term" value="C:nucleus"/>
    <property type="evidence" value="ECO:0007669"/>
    <property type="project" value="TreeGrafter"/>
</dbReference>
<gene>
    <name evidence="3" type="ORF">PCAL00307_LOCUS10279</name>
</gene>
<dbReference type="InterPro" id="IPR029058">
    <property type="entry name" value="AB_hydrolase_fold"/>
</dbReference>
<keyword evidence="1" id="KW-0378">Hydrolase</keyword>
<dbReference type="Pfam" id="PF03959">
    <property type="entry name" value="FSH1"/>
    <property type="match status" value="1"/>
</dbReference>
<feature type="domain" description="Serine hydrolase" evidence="2">
    <location>
        <begin position="21"/>
        <end position="196"/>
    </location>
</feature>